<dbReference type="RefSeq" id="WP_061518521.1">
    <property type="nucleotide sequence ID" value="NZ_JRUE01000119.1"/>
</dbReference>
<dbReference type="Proteomes" id="UP000075680">
    <property type="component" value="Unassembled WGS sequence"/>
</dbReference>
<protein>
    <recommendedName>
        <fullName evidence="4">DUF4124 domain-containing protein</fullName>
    </recommendedName>
</protein>
<organism evidence="2 3">
    <name type="scientific">Acinetobacter venetianus</name>
    <dbReference type="NCBI Taxonomy" id="52133"/>
    <lineage>
        <taxon>Bacteria</taxon>
        <taxon>Pseudomonadati</taxon>
        <taxon>Pseudomonadota</taxon>
        <taxon>Gammaproteobacteria</taxon>
        <taxon>Moraxellales</taxon>
        <taxon>Moraxellaceae</taxon>
        <taxon>Acinetobacter</taxon>
    </lineage>
</organism>
<sequence length="219" mass="23703">MELSFSTKIVVVALLVGVCSAQTNARRLYKWIDQTSVTNYSEFQPKEGTSRKLEVIENTGNEYVDPMMAVTAEMKAIEIPVDPLNLQGTSSGTTSSLSQAPKPTTQTIVKQGVIAVQPYVSPASGVAASSPVERKEQSTLTITEKKETVVNPIAEKASSSVAVVDRPSSGVVAEKKDEPATTVRRDQKKTQQKINPWSRSPNFVPSNLVPENLPKSTMP</sequence>
<dbReference type="PATRIC" id="fig|52133.18.peg.1340"/>
<evidence type="ECO:0000313" key="3">
    <source>
        <dbReference type="Proteomes" id="UP000075680"/>
    </source>
</evidence>
<reference evidence="2 3" key="1">
    <citation type="journal article" date="2016" name="Sci. Rep.">
        <title>Genomic and phenotypic characterization of the species Acinetobacter venetianus.</title>
        <authorList>
            <person name="Fondi M."/>
            <person name="Maida I."/>
            <person name="Perrin E."/>
            <person name="Orlandini V."/>
            <person name="La Torre L."/>
            <person name="Bosi E."/>
            <person name="Negroni A."/>
            <person name="Zanaroli G."/>
            <person name="Fava F."/>
            <person name="Decorosi F."/>
            <person name="Giovannetti L."/>
            <person name="Viti C."/>
            <person name="Vaneechoutte M."/>
            <person name="Dijkshoorn L."/>
            <person name="Fani R."/>
        </authorList>
    </citation>
    <scope>NUCLEOTIDE SEQUENCE [LARGE SCALE GENOMIC DNA]</scope>
    <source>
        <strain evidence="2 3">LUH5627</strain>
    </source>
</reference>
<feature type="compositionally biased region" description="Polar residues" evidence="1">
    <location>
        <begin position="192"/>
        <end position="205"/>
    </location>
</feature>
<evidence type="ECO:0000313" key="2">
    <source>
        <dbReference type="EMBL" id="KXZ70744.1"/>
    </source>
</evidence>
<comment type="caution">
    <text evidence="2">The sequence shown here is derived from an EMBL/GenBank/DDBJ whole genome shotgun (WGS) entry which is preliminary data.</text>
</comment>
<accession>A0A150HVQ8</accession>
<proteinExistence type="predicted"/>
<gene>
    <name evidence="2" type="ORF">AVENLUH5627_01291</name>
</gene>
<evidence type="ECO:0008006" key="4">
    <source>
        <dbReference type="Google" id="ProtNLM"/>
    </source>
</evidence>
<name>A0A150HVQ8_9GAMM</name>
<feature type="region of interest" description="Disordered" evidence="1">
    <location>
        <begin position="167"/>
        <end position="219"/>
    </location>
</feature>
<dbReference type="AlphaFoldDB" id="A0A150HVQ8"/>
<feature type="compositionally biased region" description="Basic and acidic residues" evidence="1">
    <location>
        <begin position="173"/>
        <end position="189"/>
    </location>
</feature>
<evidence type="ECO:0000256" key="1">
    <source>
        <dbReference type="SAM" id="MobiDB-lite"/>
    </source>
</evidence>
<dbReference type="EMBL" id="JRUE01000119">
    <property type="protein sequence ID" value="KXZ70744.1"/>
    <property type="molecule type" value="Genomic_DNA"/>
</dbReference>